<dbReference type="SUPFAM" id="SSF51445">
    <property type="entry name" value="(Trans)glycosidases"/>
    <property type="match status" value="1"/>
</dbReference>
<dbReference type="RefSeq" id="WP_306440550.1">
    <property type="nucleotide sequence ID" value="NZ_CACRSV010000013.1"/>
</dbReference>
<dbReference type="EMBL" id="CACRSV010000013">
    <property type="protein sequence ID" value="VYS88838.1"/>
    <property type="molecule type" value="Genomic_DNA"/>
</dbReference>
<dbReference type="Pfam" id="PF08924">
    <property type="entry name" value="Rv2525c_GlyHyd-like"/>
    <property type="match status" value="1"/>
</dbReference>
<dbReference type="InterPro" id="IPR015020">
    <property type="entry name" value="Rv2525c-like_Glyco_Hydro-like"/>
</dbReference>
<dbReference type="Proteomes" id="UP001277803">
    <property type="component" value="Unassembled WGS sequence"/>
</dbReference>
<dbReference type="EMBL" id="JAWLRA010000035">
    <property type="protein sequence ID" value="MDW3127263.1"/>
    <property type="molecule type" value="Genomic_DNA"/>
</dbReference>
<name>A0A6N2S837_BIFLN</name>
<protein>
    <submittedName>
        <fullName evidence="2">DUF1906 domain-containing protein</fullName>
    </submittedName>
    <submittedName>
        <fullName evidence="3">Peptidoglycan binding domain protein</fullName>
    </submittedName>
</protein>
<gene>
    <name evidence="3" type="ORF">BLLFYP82_00848</name>
    <name evidence="2" type="ORF">RS890_09335</name>
</gene>
<feature type="domain" description="Rv2525c-like glycoside hydrolase-like" evidence="1">
    <location>
        <begin position="310"/>
        <end position="514"/>
    </location>
</feature>
<dbReference type="CDD" id="cd06418">
    <property type="entry name" value="GH25_BacA-like"/>
    <property type="match status" value="1"/>
</dbReference>
<evidence type="ECO:0000313" key="2">
    <source>
        <dbReference type="EMBL" id="MDW3127263.1"/>
    </source>
</evidence>
<proteinExistence type="predicted"/>
<dbReference type="InterPro" id="IPR036365">
    <property type="entry name" value="PGBD-like_sf"/>
</dbReference>
<dbReference type="InterPro" id="IPR017853">
    <property type="entry name" value="GH"/>
</dbReference>
<sequence length="577" mass="63273">MVDQMVLQTQQWLNKTYGNDSRFNAVSENGQTGWETIYGLTRALQIELGIQTTADNFGPSTRSLFAKRYPNGVQQQKDGDGAKSNVYSIIQGALWCKGYSTGGNISQHFYSGTGSAIKKLKTDMGIGGDSSVDVEIMGALLSMQQFVLLADYGGSVAVRNAQQQINRQYRSYTGIIPTDGLYGREMNTALIQVLQALEGFTPDEATGNFGDGTRSRLKTITSANASANEYWLWLASVALACNGIGGTPTHVWTSSFGNLVTEFQRQYALAVTGAIDSTTWMSLLTSKGDPNRLCVACDTRFEITAERLATLKADGYRIVGRYLTEPGQDKLDPSEYFKAIRPGELERITAVGMQFFPIFQEYSTKLSHFTVENSRKHAQSAREAAQRLGIPPTYIYFAVDFDATDDQVSSTILPYFRAILSSLGGGYKVGIYASRNICTRIIEAGCAGCAFVSDMSTGFSGNLGFPIPNGWVYDQFAEISNYRGQGWDLDRVAYSDRMDAVSYVHSSNAGGATVDQGTDYTSLSPIDLIWHLEKRFDELRGQGKVGQDYVPSGDSGTWITVPTWRCMLELSLQSVLA</sequence>
<organism evidence="3">
    <name type="scientific">Bifidobacterium longum</name>
    <dbReference type="NCBI Taxonomy" id="216816"/>
    <lineage>
        <taxon>Bacteria</taxon>
        <taxon>Bacillati</taxon>
        <taxon>Actinomycetota</taxon>
        <taxon>Actinomycetes</taxon>
        <taxon>Bifidobacteriales</taxon>
        <taxon>Bifidobacteriaceae</taxon>
        <taxon>Bifidobacterium</taxon>
    </lineage>
</organism>
<accession>A0A6N2S837</accession>
<reference evidence="3" key="1">
    <citation type="submission" date="2019-11" db="EMBL/GenBank/DDBJ databases">
        <authorList>
            <person name="Feng L."/>
        </authorList>
    </citation>
    <scope>NUCLEOTIDE SEQUENCE</scope>
    <source>
        <strain evidence="3">BlongumLFYP82</strain>
    </source>
</reference>
<reference evidence="2" key="2">
    <citation type="submission" date="2023-10" db="EMBL/GenBank/DDBJ databases">
        <title>Rapid discrimination of Bifidobacterium longum Subspecies based on MALDI-TOF MS and Machine Learning.</title>
        <authorList>
            <person name="Chen J."/>
        </authorList>
    </citation>
    <scope>NUCLEOTIDE SEQUENCE</scope>
    <source>
        <strain evidence="2">YGMCC0039</strain>
    </source>
</reference>
<dbReference type="AlphaFoldDB" id="A0A6N2S837"/>
<evidence type="ECO:0000259" key="1">
    <source>
        <dbReference type="Pfam" id="PF08924"/>
    </source>
</evidence>
<dbReference type="Gene3D" id="3.20.20.80">
    <property type="entry name" value="Glycosidases"/>
    <property type="match status" value="1"/>
</dbReference>
<dbReference type="SUPFAM" id="SSF47090">
    <property type="entry name" value="PGBD-like"/>
    <property type="match status" value="1"/>
</dbReference>
<evidence type="ECO:0000313" key="3">
    <source>
        <dbReference type="EMBL" id="VYS88838.1"/>
    </source>
</evidence>